<organism evidence="2 3">
    <name type="scientific">Leptospira ellinghausenii</name>
    <dbReference type="NCBI Taxonomy" id="1917822"/>
    <lineage>
        <taxon>Bacteria</taxon>
        <taxon>Pseudomonadati</taxon>
        <taxon>Spirochaetota</taxon>
        <taxon>Spirochaetia</taxon>
        <taxon>Leptospirales</taxon>
        <taxon>Leptospiraceae</taxon>
        <taxon>Leptospira</taxon>
    </lineage>
</organism>
<feature type="coiled-coil region" evidence="1">
    <location>
        <begin position="22"/>
        <end position="49"/>
    </location>
</feature>
<comment type="caution">
    <text evidence="2">The sequence shown here is derived from an EMBL/GenBank/DDBJ whole genome shotgun (WGS) entry which is preliminary data.</text>
</comment>
<sequence length="86" mass="10039">MFKIESDALTNSIQFLFGYSRMREANSENNKVRDRIESKRHKIKKTNQNTSPLPKNVIPFPVQPNKEKIFHLCEDLFCEPSEGKEA</sequence>
<evidence type="ECO:0000313" key="2">
    <source>
        <dbReference type="EMBL" id="GBF42870.1"/>
    </source>
</evidence>
<dbReference type="AlphaFoldDB" id="A0A2P2DE35"/>
<reference evidence="3" key="1">
    <citation type="journal article" date="2019" name="Microbiol. Immunol.">
        <title>Molecular and phenotypic characterization of Leptospira johnsonii sp. nov., Leptospira ellinghausenii sp. nov. and Leptospira ryugenii sp. nov. isolated from soil and water in Japan.</title>
        <authorList>
            <person name="Masuzawa T."/>
            <person name="Saito M."/>
            <person name="Nakao R."/>
            <person name="Nikaido Y."/>
            <person name="Matsumoto M."/>
            <person name="Ogawa M."/>
            <person name="Yokoyama M."/>
            <person name="Hidaka Y."/>
            <person name="Tomita J."/>
            <person name="Sakakibara K."/>
            <person name="Suzuki K."/>
            <person name="Yasuda S."/>
            <person name="Sato H."/>
            <person name="Yamaguchi M."/>
            <person name="Yoshida S.I."/>
            <person name="Koizumi N."/>
            <person name="Kawamura Y."/>
        </authorList>
    </citation>
    <scope>NUCLEOTIDE SEQUENCE [LARGE SCALE GENOMIC DNA]</scope>
    <source>
        <strain evidence="3">E18</strain>
    </source>
</reference>
<name>A0A2P2DE35_9LEPT</name>
<dbReference type="Proteomes" id="UP000245206">
    <property type="component" value="Unassembled WGS sequence"/>
</dbReference>
<accession>A0A2P2DE35</accession>
<proteinExistence type="predicted"/>
<keyword evidence="1" id="KW-0175">Coiled coil</keyword>
<evidence type="ECO:0000256" key="1">
    <source>
        <dbReference type="SAM" id="Coils"/>
    </source>
</evidence>
<protein>
    <submittedName>
        <fullName evidence="2">Uncharacterized protein</fullName>
    </submittedName>
</protein>
<keyword evidence="3" id="KW-1185">Reference proteome</keyword>
<evidence type="ECO:0000313" key="3">
    <source>
        <dbReference type="Proteomes" id="UP000245206"/>
    </source>
</evidence>
<dbReference type="EMBL" id="BFAZ01000009">
    <property type="protein sequence ID" value="GBF42870.1"/>
    <property type="molecule type" value="Genomic_DNA"/>
</dbReference>
<gene>
    <name evidence="2" type="ORF">LPTSP2_21620</name>
</gene>